<dbReference type="AlphaFoldDB" id="A0A368Q362"/>
<proteinExistence type="predicted"/>
<reference evidence="1" key="2">
    <citation type="submission" date="2015-07" db="EMBL/GenBank/DDBJ databases">
        <authorList>
            <person name="Noorani M."/>
        </authorList>
    </citation>
    <scope>NUCLEOTIDE SEQUENCE</scope>
    <source>
        <strain evidence="1">Yugu1</strain>
    </source>
</reference>
<sequence>MRTDSHPLQCIANPLRLLCDSSIPVFLVFGEPPAT</sequence>
<gene>
    <name evidence="1" type="ORF">SETIT_2G243600v2</name>
</gene>
<name>A0A368Q362_SETIT</name>
<dbReference type="EMBL" id="CM003529">
    <property type="protein sequence ID" value="RCV12118.1"/>
    <property type="molecule type" value="Genomic_DNA"/>
</dbReference>
<protein>
    <submittedName>
        <fullName evidence="1">Uncharacterized protein</fullName>
    </submittedName>
</protein>
<evidence type="ECO:0000313" key="1">
    <source>
        <dbReference type="EMBL" id="RCV12118.1"/>
    </source>
</evidence>
<accession>A0A368Q362</accession>
<organism evidence="1">
    <name type="scientific">Setaria italica</name>
    <name type="common">Foxtail millet</name>
    <name type="synonym">Panicum italicum</name>
    <dbReference type="NCBI Taxonomy" id="4555"/>
    <lineage>
        <taxon>Eukaryota</taxon>
        <taxon>Viridiplantae</taxon>
        <taxon>Streptophyta</taxon>
        <taxon>Embryophyta</taxon>
        <taxon>Tracheophyta</taxon>
        <taxon>Spermatophyta</taxon>
        <taxon>Magnoliopsida</taxon>
        <taxon>Liliopsida</taxon>
        <taxon>Poales</taxon>
        <taxon>Poaceae</taxon>
        <taxon>PACMAD clade</taxon>
        <taxon>Panicoideae</taxon>
        <taxon>Panicodae</taxon>
        <taxon>Paniceae</taxon>
        <taxon>Cenchrinae</taxon>
        <taxon>Setaria</taxon>
    </lineage>
</organism>
<reference evidence="1" key="1">
    <citation type="journal article" date="2012" name="Nat. Biotechnol.">
        <title>Reference genome sequence of the model plant Setaria.</title>
        <authorList>
            <person name="Bennetzen J.L."/>
            <person name="Schmutz J."/>
            <person name="Wang H."/>
            <person name="Percifield R."/>
            <person name="Hawkins J."/>
            <person name="Pontaroli A.C."/>
            <person name="Estep M."/>
            <person name="Feng L."/>
            <person name="Vaughn J.N."/>
            <person name="Grimwood J."/>
            <person name="Jenkins J."/>
            <person name="Barry K."/>
            <person name="Lindquist E."/>
            <person name="Hellsten U."/>
            <person name="Deshpande S."/>
            <person name="Wang X."/>
            <person name="Wu X."/>
            <person name="Mitros T."/>
            <person name="Triplett J."/>
            <person name="Yang X."/>
            <person name="Ye C.Y."/>
            <person name="Mauro-Herrera M."/>
            <person name="Wang L."/>
            <person name="Li P."/>
            <person name="Sharma M."/>
            <person name="Sharma R."/>
            <person name="Ronald P.C."/>
            <person name="Panaud O."/>
            <person name="Kellogg E.A."/>
            <person name="Brutnell T.P."/>
            <person name="Doust A.N."/>
            <person name="Tuskan G.A."/>
            <person name="Rokhsar D."/>
            <person name="Devos K.M."/>
        </authorList>
    </citation>
    <scope>NUCLEOTIDE SEQUENCE [LARGE SCALE GENOMIC DNA]</scope>
    <source>
        <strain evidence="1">Yugu1</strain>
    </source>
</reference>